<gene>
    <name evidence="2" type="ORF">BCR32DRAFT_326832</name>
</gene>
<evidence type="ECO:0000259" key="1">
    <source>
        <dbReference type="PROSITE" id="PS51186"/>
    </source>
</evidence>
<dbReference type="OrthoDB" id="2102946at2759"/>
<keyword evidence="3" id="KW-1185">Reference proteome</keyword>
<dbReference type="GO" id="GO:0016747">
    <property type="term" value="F:acyltransferase activity, transferring groups other than amino-acyl groups"/>
    <property type="evidence" value="ECO:0007669"/>
    <property type="project" value="InterPro"/>
</dbReference>
<reference evidence="2 3" key="2">
    <citation type="submission" date="2016-08" db="EMBL/GenBank/DDBJ databases">
        <title>Pervasive Adenine N6-methylation of Active Genes in Fungi.</title>
        <authorList>
            <consortium name="DOE Joint Genome Institute"/>
            <person name="Mondo S.J."/>
            <person name="Dannebaum R.O."/>
            <person name="Kuo R.C."/>
            <person name="Labutti K."/>
            <person name="Haridas S."/>
            <person name="Kuo A."/>
            <person name="Salamov A."/>
            <person name="Ahrendt S.R."/>
            <person name="Lipzen A."/>
            <person name="Sullivan W."/>
            <person name="Andreopoulos W.B."/>
            <person name="Clum A."/>
            <person name="Lindquist E."/>
            <person name="Daum C."/>
            <person name="Ramamoorthy G.K."/>
            <person name="Gryganskyi A."/>
            <person name="Culley D."/>
            <person name="Magnuson J.K."/>
            <person name="James T.Y."/>
            <person name="O'Malley M.A."/>
            <person name="Stajich J.E."/>
            <person name="Spatafora J.W."/>
            <person name="Visel A."/>
            <person name="Grigoriev I.V."/>
        </authorList>
    </citation>
    <scope>NUCLEOTIDE SEQUENCE [LARGE SCALE GENOMIC DNA]</scope>
    <source>
        <strain evidence="2 3">S4</strain>
    </source>
</reference>
<feature type="domain" description="N-acetyltransferase" evidence="1">
    <location>
        <begin position="1"/>
        <end position="171"/>
    </location>
</feature>
<dbReference type="EMBL" id="MCFG01000094">
    <property type="protein sequence ID" value="ORX82464.1"/>
    <property type="molecule type" value="Genomic_DNA"/>
</dbReference>
<dbReference type="InterPro" id="IPR000182">
    <property type="entry name" value="GNAT_dom"/>
</dbReference>
<dbReference type="Pfam" id="PF00583">
    <property type="entry name" value="Acetyltransf_1"/>
    <property type="match status" value="1"/>
</dbReference>
<dbReference type="PROSITE" id="PS51186">
    <property type="entry name" value="GNAT"/>
    <property type="match status" value="1"/>
</dbReference>
<dbReference type="AlphaFoldDB" id="A0A1Y1XAT1"/>
<sequence>MRLQEVADNKIEDDRIKTLYEEAFPEDERAPYWILKRRVKGGRAEHWNFYEEDTWVGWIYLVRHKDLAYIFFFAIDAKLRCKGYGTKALKALIEKYKDYRIFLALEDWTEESSNHEQRIKRYQFYKNCGLEQLPHKLREVNNTFAIMGIGGAVEPHEYKEMIDKYMGFPFKYFFDMRMVD</sequence>
<organism evidence="2 3">
    <name type="scientific">Anaeromyces robustus</name>
    <dbReference type="NCBI Taxonomy" id="1754192"/>
    <lineage>
        <taxon>Eukaryota</taxon>
        <taxon>Fungi</taxon>
        <taxon>Fungi incertae sedis</taxon>
        <taxon>Chytridiomycota</taxon>
        <taxon>Chytridiomycota incertae sedis</taxon>
        <taxon>Neocallimastigomycetes</taxon>
        <taxon>Neocallimastigales</taxon>
        <taxon>Neocallimastigaceae</taxon>
        <taxon>Anaeromyces</taxon>
    </lineage>
</organism>
<proteinExistence type="predicted"/>
<comment type="caution">
    <text evidence="2">The sequence shown here is derived from an EMBL/GenBank/DDBJ whole genome shotgun (WGS) entry which is preliminary data.</text>
</comment>
<dbReference type="InterPro" id="IPR016181">
    <property type="entry name" value="Acyl_CoA_acyltransferase"/>
</dbReference>
<evidence type="ECO:0000313" key="2">
    <source>
        <dbReference type="EMBL" id="ORX82464.1"/>
    </source>
</evidence>
<evidence type="ECO:0000313" key="3">
    <source>
        <dbReference type="Proteomes" id="UP000193944"/>
    </source>
</evidence>
<dbReference type="Proteomes" id="UP000193944">
    <property type="component" value="Unassembled WGS sequence"/>
</dbReference>
<dbReference type="CDD" id="cd04301">
    <property type="entry name" value="NAT_SF"/>
    <property type="match status" value="1"/>
</dbReference>
<name>A0A1Y1XAT1_9FUNG</name>
<accession>A0A1Y1XAT1</accession>
<protein>
    <recommendedName>
        <fullName evidence="1">N-acetyltransferase domain-containing protein</fullName>
    </recommendedName>
</protein>
<dbReference type="Gene3D" id="3.40.630.30">
    <property type="match status" value="1"/>
</dbReference>
<reference evidence="2 3" key="1">
    <citation type="submission" date="2016-08" db="EMBL/GenBank/DDBJ databases">
        <title>A Parts List for Fungal Cellulosomes Revealed by Comparative Genomics.</title>
        <authorList>
            <consortium name="DOE Joint Genome Institute"/>
            <person name="Haitjema C.H."/>
            <person name="Gilmore S.P."/>
            <person name="Henske J.K."/>
            <person name="Solomon K.V."/>
            <person name="De Groot R."/>
            <person name="Kuo A."/>
            <person name="Mondo S.J."/>
            <person name="Salamov A.A."/>
            <person name="Labutti K."/>
            <person name="Zhao Z."/>
            <person name="Chiniquy J."/>
            <person name="Barry K."/>
            <person name="Brewer H.M."/>
            <person name="Purvine S.O."/>
            <person name="Wright A.T."/>
            <person name="Boxma B."/>
            <person name="Van Alen T."/>
            <person name="Hackstein J.H."/>
            <person name="Baker S.E."/>
            <person name="Grigoriev I.V."/>
            <person name="O'Malley M.A."/>
        </authorList>
    </citation>
    <scope>NUCLEOTIDE SEQUENCE [LARGE SCALE GENOMIC DNA]</scope>
    <source>
        <strain evidence="2 3">S4</strain>
    </source>
</reference>
<dbReference type="SUPFAM" id="SSF55729">
    <property type="entry name" value="Acyl-CoA N-acyltransferases (Nat)"/>
    <property type="match status" value="1"/>
</dbReference>